<accession>A0A843UJ79</accession>
<sequence length="59" mass="6770">MGFRIVRLDHPFFLLLADSRRPDEYSRKVMPGAWRRATRLLHVGMQSSASGARGWVIEA</sequence>
<name>A0A843UJ79_COLES</name>
<dbReference type="EMBL" id="NMUH01000596">
    <property type="protein sequence ID" value="MQL81910.1"/>
    <property type="molecule type" value="Genomic_DNA"/>
</dbReference>
<proteinExistence type="predicted"/>
<keyword evidence="2" id="KW-1185">Reference proteome</keyword>
<dbReference type="Proteomes" id="UP000652761">
    <property type="component" value="Unassembled WGS sequence"/>
</dbReference>
<comment type="caution">
    <text evidence="1">The sequence shown here is derived from an EMBL/GenBank/DDBJ whole genome shotgun (WGS) entry which is preliminary data.</text>
</comment>
<evidence type="ECO:0000313" key="1">
    <source>
        <dbReference type="EMBL" id="MQL81910.1"/>
    </source>
</evidence>
<dbReference type="InterPro" id="IPR023795">
    <property type="entry name" value="Serpin_CS"/>
</dbReference>
<dbReference type="AlphaFoldDB" id="A0A843UJ79"/>
<reference evidence="1" key="1">
    <citation type="submission" date="2017-07" db="EMBL/GenBank/DDBJ databases">
        <title>Taro Niue Genome Assembly and Annotation.</title>
        <authorList>
            <person name="Atibalentja N."/>
            <person name="Keating K."/>
            <person name="Fields C.J."/>
        </authorList>
    </citation>
    <scope>NUCLEOTIDE SEQUENCE</scope>
    <source>
        <strain evidence="1">Niue_2</strain>
        <tissue evidence="1">Leaf</tissue>
    </source>
</reference>
<protein>
    <submittedName>
        <fullName evidence="1">Uncharacterized protein</fullName>
    </submittedName>
</protein>
<evidence type="ECO:0000313" key="2">
    <source>
        <dbReference type="Proteomes" id="UP000652761"/>
    </source>
</evidence>
<organism evidence="1 2">
    <name type="scientific">Colocasia esculenta</name>
    <name type="common">Wild taro</name>
    <name type="synonym">Arum esculentum</name>
    <dbReference type="NCBI Taxonomy" id="4460"/>
    <lineage>
        <taxon>Eukaryota</taxon>
        <taxon>Viridiplantae</taxon>
        <taxon>Streptophyta</taxon>
        <taxon>Embryophyta</taxon>
        <taxon>Tracheophyta</taxon>
        <taxon>Spermatophyta</taxon>
        <taxon>Magnoliopsida</taxon>
        <taxon>Liliopsida</taxon>
        <taxon>Araceae</taxon>
        <taxon>Aroideae</taxon>
        <taxon>Colocasieae</taxon>
        <taxon>Colocasia</taxon>
    </lineage>
</organism>
<gene>
    <name evidence="1" type="ORF">Taro_014379</name>
</gene>
<dbReference type="PROSITE" id="PS00284">
    <property type="entry name" value="SERPIN"/>
    <property type="match status" value="1"/>
</dbReference>